<protein>
    <submittedName>
        <fullName evidence="2">Uncharacterized protein</fullName>
    </submittedName>
</protein>
<organism evidence="2 3">
    <name type="scientific">Erysiphe neolycopersici</name>
    <dbReference type="NCBI Taxonomy" id="212602"/>
    <lineage>
        <taxon>Eukaryota</taxon>
        <taxon>Fungi</taxon>
        <taxon>Dikarya</taxon>
        <taxon>Ascomycota</taxon>
        <taxon>Pezizomycotina</taxon>
        <taxon>Leotiomycetes</taxon>
        <taxon>Erysiphales</taxon>
        <taxon>Erysiphaceae</taxon>
        <taxon>Erysiphe</taxon>
    </lineage>
</organism>
<feature type="signal peptide" evidence="1">
    <location>
        <begin position="1"/>
        <end position="24"/>
    </location>
</feature>
<gene>
    <name evidence="2" type="ORF">OnM2_086004</name>
</gene>
<evidence type="ECO:0000313" key="3">
    <source>
        <dbReference type="Proteomes" id="UP000286134"/>
    </source>
</evidence>
<dbReference type="EMBL" id="MCFK01008651">
    <property type="protein sequence ID" value="RKF55850.1"/>
    <property type="molecule type" value="Genomic_DNA"/>
</dbReference>
<accession>A0A420HEH6</accession>
<dbReference type="Proteomes" id="UP000286134">
    <property type="component" value="Unassembled WGS sequence"/>
</dbReference>
<proteinExistence type="predicted"/>
<keyword evidence="1" id="KW-0732">Signal</keyword>
<sequence length="94" mass="10525">MNIIYFRLLLTFQVFMILTNLTHTLPAWGEYKLNAQFPPYPLRSCADFGAYACFRAEGREDLIPSEGMMVCDAGTEMWLPCPSCDSNLGGAMSC</sequence>
<reference evidence="2 3" key="1">
    <citation type="journal article" date="2018" name="BMC Genomics">
        <title>Comparative genome analyses reveal sequence features reflecting distinct modes of host-adaptation between dicot and monocot powdery mildew.</title>
        <authorList>
            <person name="Wu Y."/>
            <person name="Ma X."/>
            <person name="Pan Z."/>
            <person name="Kale S.D."/>
            <person name="Song Y."/>
            <person name="King H."/>
            <person name="Zhang Q."/>
            <person name="Presley C."/>
            <person name="Deng X."/>
            <person name="Wei C.I."/>
            <person name="Xiao S."/>
        </authorList>
    </citation>
    <scope>NUCLEOTIDE SEQUENCE [LARGE SCALE GENOMIC DNA]</scope>
    <source>
        <strain evidence="2">UMSG2</strain>
    </source>
</reference>
<dbReference type="AlphaFoldDB" id="A0A420HEH6"/>
<name>A0A420HEH6_9PEZI</name>
<feature type="chain" id="PRO_5019554306" evidence="1">
    <location>
        <begin position="25"/>
        <end position="94"/>
    </location>
</feature>
<evidence type="ECO:0000313" key="2">
    <source>
        <dbReference type="EMBL" id="RKF55850.1"/>
    </source>
</evidence>
<keyword evidence="3" id="KW-1185">Reference proteome</keyword>
<evidence type="ECO:0000256" key="1">
    <source>
        <dbReference type="SAM" id="SignalP"/>
    </source>
</evidence>
<comment type="caution">
    <text evidence="2">The sequence shown here is derived from an EMBL/GenBank/DDBJ whole genome shotgun (WGS) entry which is preliminary data.</text>
</comment>
<dbReference type="OrthoDB" id="3584167at2759"/>